<gene>
    <name evidence="6" type="ORF">COA71_01345</name>
</gene>
<evidence type="ECO:0000256" key="3">
    <source>
        <dbReference type="ARBA" id="ARBA00023315"/>
    </source>
</evidence>
<protein>
    <submittedName>
        <fullName evidence="6">1-acyl-sn-glycerol-3-phosphate acyltransferase</fullName>
    </submittedName>
</protein>
<keyword evidence="3 6" id="KW-0012">Acyltransferase</keyword>
<reference evidence="7" key="1">
    <citation type="submission" date="2017-08" db="EMBL/GenBank/DDBJ databases">
        <title>A dynamic microbial community with high functional redundancy inhabits the cold, oxic subseafloor aquifer.</title>
        <authorList>
            <person name="Tully B.J."/>
            <person name="Wheat C.G."/>
            <person name="Glazer B.T."/>
            <person name="Huber J.A."/>
        </authorList>
    </citation>
    <scope>NUCLEOTIDE SEQUENCE [LARGE SCALE GENOMIC DNA]</scope>
</reference>
<keyword evidence="2 6" id="KW-0808">Transferase</keyword>
<dbReference type="PANTHER" id="PTHR10434">
    <property type="entry name" value="1-ACYL-SN-GLYCEROL-3-PHOSPHATE ACYLTRANSFERASE"/>
    <property type="match status" value="1"/>
</dbReference>
<dbReference type="CDD" id="cd07989">
    <property type="entry name" value="LPLAT_AGPAT-like"/>
    <property type="match status" value="1"/>
</dbReference>
<dbReference type="AlphaFoldDB" id="A0A2A5CJ54"/>
<dbReference type="PANTHER" id="PTHR10434:SF40">
    <property type="entry name" value="1-ACYL-SN-GLYCEROL-3-PHOSPHATE ACYLTRANSFERASE"/>
    <property type="match status" value="1"/>
</dbReference>
<comment type="caution">
    <text evidence="6">The sequence shown here is derived from an EMBL/GenBank/DDBJ whole genome shotgun (WGS) entry which is preliminary data.</text>
</comment>
<evidence type="ECO:0000313" key="6">
    <source>
        <dbReference type="EMBL" id="PCJ43545.1"/>
    </source>
</evidence>
<sequence length="234" mass="26729">MLTFILFIRSCFFYLGFFSSLIFFTLFCITIGHFLPLKKRYQYFLYWNKFVIRWLTLCCGVKVAISGQENIPKHPVIVLSNHQSPWETIFLYQLFSPISAILKKELLSIPFFGWSLALLKPIAIDRKRKLSARQAILQQGKETLDQDISILIFPEGTRVKPGQNKKYQTGGTVLAIEAGATILPVSHNAGYCWPSDTFIKYPGTIKVTIGRPIATTGRSARELTQEVESWIKQN</sequence>
<keyword evidence="4" id="KW-1133">Transmembrane helix</keyword>
<dbReference type="Pfam" id="PF01553">
    <property type="entry name" value="Acyltransferase"/>
    <property type="match status" value="1"/>
</dbReference>
<dbReference type="SMART" id="SM00563">
    <property type="entry name" value="PlsC"/>
    <property type="match status" value="1"/>
</dbReference>
<organism evidence="6 7">
    <name type="scientific">SAR86 cluster bacterium</name>
    <dbReference type="NCBI Taxonomy" id="2030880"/>
    <lineage>
        <taxon>Bacteria</taxon>
        <taxon>Pseudomonadati</taxon>
        <taxon>Pseudomonadota</taxon>
        <taxon>Gammaproteobacteria</taxon>
        <taxon>SAR86 cluster</taxon>
    </lineage>
</organism>
<evidence type="ECO:0000313" key="7">
    <source>
        <dbReference type="Proteomes" id="UP000228987"/>
    </source>
</evidence>
<feature type="domain" description="Phospholipid/glycerol acyltransferase" evidence="5">
    <location>
        <begin position="76"/>
        <end position="190"/>
    </location>
</feature>
<dbReference type="GO" id="GO:0006654">
    <property type="term" value="P:phosphatidic acid biosynthetic process"/>
    <property type="evidence" value="ECO:0007669"/>
    <property type="project" value="TreeGrafter"/>
</dbReference>
<accession>A0A2A5CJ54</accession>
<proteinExistence type="predicted"/>
<dbReference type="InterPro" id="IPR002123">
    <property type="entry name" value="Plipid/glycerol_acylTrfase"/>
</dbReference>
<dbReference type="EMBL" id="NVWI01000001">
    <property type="protein sequence ID" value="PCJ43545.1"/>
    <property type="molecule type" value="Genomic_DNA"/>
</dbReference>
<evidence type="ECO:0000259" key="5">
    <source>
        <dbReference type="SMART" id="SM00563"/>
    </source>
</evidence>
<name>A0A2A5CJ54_9GAMM</name>
<evidence type="ECO:0000256" key="2">
    <source>
        <dbReference type="ARBA" id="ARBA00022679"/>
    </source>
</evidence>
<dbReference type="GO" id="GO:0003841">
    <property type="term" value="F:1-acylglycerol-3-phosphate O-acyltransferase activity"/>
    <property type="evidence" value="ECO:0007669"/>
    <property type="project" value="TreeGrafter"/>
</dbReference>
<dbReference type="Proteomes" id="UP000228987">
    <property type="component" value="Unassembled WGS sequence"/>
</dbReference>
<evidence type="ECO:0000256" key="4">
    <source>
        <dbReference type="SAM" id="Phobius"/>
    </source>
</evidence>
<keyword evidence="4" id="KW-0812">Transmembrane</keyword>
<comment type="pathway">
    <text evidence="1">Lipid metabolism.</text>
</comment>
<feature type="transmembrane region" description="Helical" evidence="4">
    <location>
        <begin position="12"/>
        <end position="35"/>
    </location>
</feature>
<dbReference type="SUPFAM" id="SSF69593">
    <property type="entry name" value="Glycerol-3-phosphate (1)-acyltransferase"/>
    <property type="match status" value="1"/>
</dbReference>
<keyword evidence="4" id="KW-0472">Membrane</keyword>
<evidence type="ECO:0000256" key="1">
    <source>
        <dbReference type="ARBA" id="ARBA00005189"/>
    </source>
</evidence>